<evidence type="ECO:0000313" key="1">
    <source>
        <dbReference type="EMBL" id="CAJ2513135.1"/>
    </source>
</evidence>
<comment type="caution">
    <text evidence="1">The sequence shown here is derived from an EMBL/GenBank/DDBJ whole genome shotgun (WGS) entry which is preliminary data.</text>
</comment>
<evidence type="ECO:0000313" key="2">
    <source>
        <dbReference type="Proteomes" id="UP001295740"/>
    </source>
</evidence>
<dbReference type="AlphaFoldDB" id="A0AAI8VYK5"/>
<accession>A0AAI8VYK5</accession>
<keyword evidence="2" id="KW-1185">Reference proteome</keyword>
<gene>
    <name evidence="1" type="ORF">KHLLAP_LOCUS13603</name>
</gene>
<dbReference type="EMBL" id="CAUWAG010000020">
    <property type="protein sequence ID" value="CAJ2513135.1"/>
    <property type="molecule type" value="Genomic_DNA"/>
</dbReference>
<sequence>MEKLATETLVAIFGFTDLEGVHSLLLTCKKTYNAFKGSAHHISKAQIFQQLANPRDYKLSVMVIESRQVDPLERAGVEKFIEDFMHHQEYDLGLFRMQTAYNLPRLNEALDYVIAVDNADAYHERHAIVPETPTELARRRRNFLMQEVCLNLFHRLPGKYGALLCEPPYQGLFDAYWQNFSRGKISEVAGHQFAYPPILFDAWSKISGLNCPQGRKGVSGDTCHCFEKWQLEGYGYESTEPPRPVLFSHLVGVEQLYSWSCGSKTRCIHREWMKFVDQTPLSEADLVNLQVGGPGWRPLTNKEWSSVRFQEDPKAMSEKTWDWGDKDWEAYLEDGGRSLDQRCSAQRTQWDEATALEWRRKAQNGEI</sequence>
<proteinExistence type="predicted"/>
<name>A0AAI8VYK5_9PEZI</name>
<dbReference type="Proteomes" id="UP001295740">
    <property type="component" value="Unassembled WGS sequence"/>
</dbReference>
<organism evidence="1 2">
    <name type="scientific">Anthostomella pinea</name>
    <dbReference type="NCBI Taxonomy" id="933095"/>
    <lineage>
        <taxon>Eukaryota</taxon>
        <taxon>Fungi</taxon>
        <taxon>Dikarya</taxon>
        <taxon>Ascomycota</taxon>
        <taxon>Pezizomycotina</taxon>
        <taxon>Sordariomycetes</taxon>
        <taxon>Xylariomycetidae</taxon>
        <taxon>Xylariales</taxon>
        <taxon>Xylariaceae</taxon>
        <taxon>Anthostomella</taxon>
    </lineage>
</organism>
<reference evidence="1" key="1">
    <citation type="submission" date="2023-10" db="EMBL/GenBank/DDBJ databases">
        <authorList>
            <person name="Hackl T."/>
        </authorList>
    </citation>
    <scope>NUCLEOTIDE SEQUENCE</scope>
</reference>
<protein>
    <submittedName>
        <fullName evidence="1">Uu.00g012540.m01.CDS01</fullName>
    </submittedName>
</protein>